<dbReference type="PANTHER" id="PTHR39178">
    <property type="entry name" value="HYPOTHETICAL RIBOSOME-ASSOCIATED PROTEIN"/>
    <property type="match status" value="1"/>
</dbReference>
<organism evidence="7 8">
    <name type="scientific">Anoxybacter fermentans</name>
    <dbReference type="NCBI Taxonomy" id="1323375"/>
    <lineage>
        <taxon>Bacteria</taxon>
        <taxon>Bacillati</taxon>
        <taxon>Bacillota</taxon>
        <taxon>Clostridia</taxon>
        <taxon>Halanaerobiales</taxon>
        <taxon>Anoxybacter</taxon>
    </lineage>
</organism>
<evidence type="ECO:0000256" key="5">
    <source>
        <dbReference type="ARBA" id="ARBA00044503"/>
    </source>
</evidence>
<dbReference type="RefSeq" id="WP_127016603.1">
    <property type="nucleotide sequence ID" value="NZ_CP016379.1"/>
</dbReference>
<comment type="similarity">
    <text evidence="5">Belongs to the Prp family.</text>
</comment>
<keyword evidence="8" id="KW-1185">Reference proteome</keyword>
<evidence type="ECO:0000256" key="1">
    <source>
        <dbReference type="ARBA" id="ARBA00022517"/>
    </source>
</evidence>
<dbReference type="CDD" id="cd16332">
    <property type="entry name" value="Prp-like"/>
    <property type="match status" value="1"/>
</dbReference>
<dbReference type="GO" id="GO:0042254">
    <property type="term" value="P:ribosome biogenesis"/>
    <property type="evidence" value="ECO:0007669"/>
    <property type="project" value="UniProtKB-KW"/>
</dbReference>
<dbReference type="Proteomes" id="UP000267250">
    <property type="component" value="Chromosome"/>
</dbReference>
<dbReference type="Pfam" id="PF04327">
    <property type="entry name" value="Peptidase_Prp"/>
    <property type="match status" value="1"/>
</dbReference>
<dbReference type="OrthoDB" id="48998at2"/>
<reference evidence="7 8" key="1">
    <citation type="submission" date="2016-07" db="EMBL/GenBank/DDBJ databases">
        <title>Genome and transcriptome analysis of iron-reducing fermentative bacteria Anoxybacter fermentans.</title>
        <authorList>
            <person name="Zeng X."/>
            <person name="Shao Z."/>
        </authorList>
    </citation>
    <scope>NUCLEOTIDE SEQUENCE [LARGE SCALE GENOMIC DNA]</scope>
    <source>
        <strain evidence="7 8">DY22613</strain>
    </source>
</reference>
<dbReference type="GO" id="GO:0008234">
    <property type="term" value="F:cysteine-type peptidase activity"/>
    <property type="evidence" value="ECO:0007669"/>
    <property type="project" value="UniProtKB-KW"/>
</dbReference>
<dbReference type="SUPFAM" id="SSF118010">
    <property type="entry name" value="TM1457-like"/>
    <property type="match status" value="1"/>
</dbReference>
<protein>
    <recommendedName>
        <fullName evidence="6">Ribosomal processing cysteine protease Prp</fullName>
    </recommendedName>
</protein>
<dbReference type="EMBL" id="CP016379">
    <property type="protein sequence ID" value="AZR73276.1"/>
    <property type="molecule type" value="Genomic_DNA"/>
</dbReference>
<evidence type="ECO:0000313" key="7">
    <source>
        <dbReference type="EMBL" id="AZR73276.1"/>
    </source>
</evidence>
<evidence type="ECO:0000256" key="3">
    <source>
        <dbReference type="ARBA" id="ARBA00022801"/>
    </source>
</evidence>
<evidence type="ECO:0000256" key="6">
    <source>
        <dbReference type="ARBA" id="ARBA00044538"/>
    </source>
</evidence>
<evidence type="ECO:0000313" key="8">
    <source>
        <dbReference type="Proteomes" id="UP000267250"/>
    </source>
</evidence>
<proteinExistence type="inferred from homology"/>
<dbReference type="Gene3D" id="3.30.70.1490">
    <property type="entry name" value="Cysteine protease Prp"/>
    <property type="match status" value="1"/>
</dbReference>
<dbReference type="KEGG" id="aft:BBF96_07680"/>
<dbReference type="PANTHER" id="PTHR39178:SF1">
    <property type="entry name" value="RIBOSOMAL-PROCESSING CYSTEINE PROTEASE PRP"/>
    <property type="match status" value="1"/>
</dbReference>
<keyword evidence="4" id="KW-0788">Thiol protease</keyword>
<keyword evidence="3" id="KW-0378">Hydrolase</keyword>
<keyword evidence="2" id="KW-0645">Protease</keyword>
<sequence>MVRVQIKRNQKGQIFVFNASGHAEAGEYGSDIVCAAISAVMQTALLGLGEYLNLKKRLTYQIDEDGWLYCELPPDLTDEERVRTDAIIETMVIGLKSIQSEYPNSIRVEEEVE</sequence>
<accession>A0A3S9SY47</accession>
<evidence type="ECO:0000256" key="4">
    <source>
        <dbReference type="ARBA" id="ARBA00022807"/>
    </source>
</evidence>
<gene>
    <name evidence="7" type="ORF">BBF96_07680</name>
</gene>
<name>A0A3S9SY47_9FIRM</name>
<dbReference type="InterPro" id="IPR036764">
    <property type="entry name" value="Peptidase_Prp_sf"/>
</dbReference>
<evidence type="ECO:0000256" key="2">
    <source>
        <dbReference type="ARBA" id="ARBA00022670"/>
    </source>
</evidence>
<dbReference type="InterPro" id="IPR007422">
    <property type="entry name" value="Peptidase_Prp"/>
</dbReference>
<keyword evidence="1" id="KW-0690">Ribosome biogenesis</keyword>
<dbReference type="AlphaFoldDB" id="A0A3S9SY47"/>
<dbReference type="GO" id="GO:0006508">
    <property type="term" value="P:proteolysis"/>
    <property type="evidence" value="ECO:0007669"/>
    <property type="project" value="UniProtKB-KW"/>
</dbReference>